<feature type="coiled-coil region" evidence="1">
    <location>
        <begin position="42"/>
        <end position="92"/>
    </location>
</feature>
<name>A0A9P4ITQ9_9PEZI</name>
<sequence>MKKVEGKRWKHLMWSDQYKNPKWAKKAAKKWEDAKGYAKKKVVKWRDKLEKKEKELKEAERKDDEKAIKKCNKKLKKYNRRLRRHIRRLSKRIGKAEKWSLKADPFGMSGNKTESKEMEPDQQVDYLNRKFKESEVKSKTVHGNQNRKRVVLEDRPAGDYWSSFHQSLTMHVDTLHGQLAHTRVGNESLLSILNASQTLQSVDENSHAFERPGKAVMDEADWVFEVAIGLTVEVLVGLVVTGCIWRTSIRHWLEKRGWMRKRVLDGSDAV</sequence>
<keyword evidence="1" id="KW-0175">Coiled coil</keyword>
<proteinExistence type="predicted"/>
<accession>A0A9P4ITQ9</accession>
<reference evidence="2" key="1">
    <citation type="journal article" date="2020" name="Stud. Mycol.">
        <title>101 Dothideomycetes genomes: a test case for predicting lifestyles and emergence of pathogens.</title>
        <authorList>
            <person name="Haridas S."/>
            <person name="Albert R."/>
            <person name="Binder M."/>
            <person name="Bloem J."/>
            <person name="Labutti K."/>
            <person name="Salamov A."/>
            <person name="Andreopoulos B."/>
            <person name="Baker S."/>
            <person name="Barry K."/>
            <person name="Bills G."/>
            <person name="Bluhm B."/>
            <person name="Cannon C."/>
            <person name="Castanera R."/>
            <person name="Culley D."/>
            <person name="Daum C."/>
            <person name="Ezra D."/>
            <person name="Gonzalez J."/>
            <person name="Henrissat B."/>
            <person name="Kuo A."/>
            <person name="Liang C."/>
            <person name="Lipzen A."/>
            <person name="Lutzoni F."/>
            <person name="Magnuson J."/>
            <person name="Mondo S."/>
            <person name="Nolan M."/>
            <person name="Ohm R."/>
            <person name="Pangilinan J."/>
            <person name="Park H.-J."/>
            <person name="Ramirez L."/>
            <person name="Alfaro M."/>
            <person name="Sun H."/>
            <person name="Tritt A."/>
            <person name="Yoshinaga Y."/>
            <person name="Zwiers L.-H."/>
            <person name="Turgeon B."/>
            <person name="Goodwin S."/>
            <person name="Spatafora J."/>
            <person name="Crous P."/>
            <person name="Grigoriev I."/>
        </authorList>
    </citation>
    <scope>NUCLEOTIDE SEQUENCE</scope>
    <source>
        <strain evidence="2">CBS 260.36</strain>
    </source>
</reference>
<evidence type="ECO:0000256" key="1">
    <source>
        <dbReference type="SAM" id="Coils"/>
    </source>
</evidence>
<keyword evidence="3" id="KW-1185">Reference proteome</keyword>
<gene>
    <name evidence="2" type="ORF">K461DRAFT_282793</name>
</gene>
<evidence type="ECO:0000313" key="2">
    <source>
        <dbReference type="EMBL" id="KAF2148340.1"/>
    </source>
</evidence>
<dbReference type="EMBL" id="ML996093">
    <property type="protein sequence ID" value="KAF2148340.1"/>
    <property type="molecule type" value="Genomic_DNA"/>
</dbReference>
<protein>
    <submittedName>
        <fullName evidence="2">Uncharacterized protein</fullName>
    </submittedName>
</protein>
<comment type="caution">
    <text evidence="2">The sequence shown here is derived from an EMBL/GenBank/DDBJ whole genome shotgun (WGS) entry which is preliminary data.</text>
</comment>
<evidence type="ECO:0000313" key="3">
    <source>
        <dbReference type="Proteomes" id="UP000799439"/>
    </source>
</evidence>
<organism evidence="2 3">
    <name type="scientific">Myriangium duriaei CBS 260.36</name>
    <dbReference type="NCBI Taxonomy" id="1168546"/>
    <lineage>
        <taxon>Eukaryota</taxon>
        <taxon>Fungi</taxon>
        <taxon>Dikarya</taxon>
        <taxon>Ascomycota</taxon>
        <taxon>Pezizomycotina</taxon>
        <taxon>Dothideomycetes</taxon>
        <taxon>Dothideomycetidae</taxon>
        <taxon>Myriangiales</taxon>
        <taxon>Myriangiaceae</taxon>
        <taxon>Myriangium</taxon>
    </lineage>
</organism>
<dbReference type="AlphaFoldDB" id="A0A9P4ITQ9"/>
<dbReference type="Proteomes" id="UP000799439">
    <property type="component" value="Unassembled WGS sequence"/>
</dbReference>
<dbReference type="SUPFAM" id="SSF57997">
    <property type="entry name" value="Tropomyosin"/>
    <property type="match status" value="1"/>
</dbReference>